<organism evidence="1 2">
    <name type="scientific">Trametes pubescens</name>
    <name type="common">White-rot fungus</name>
    <dbReference type="NCBI Taxonomy" id="154538"/>
    <lineage>
        <taxon>Eukaryota</taxon>
        <taxon>Fungi</taxon>
        <taxon>Dikarya</taxon>
        <taxon>Basidiomycota</taxon>
        <taxon>Agaricomycotina</taxon>
        <taxon>Agaricomycetes</taxon>
        <taxon>Polyporales</taxon>
        <taxon>Polyporaceae</taxon>
        <taxon>Trametes</taxon>
    </lineage>
</organism>
<dbReference type="EMBL" id="MNAD01001568">
    <property type="protein sequence ID" value="OJT03959.1"/>
    <property type="molecule type" value="Genomic_DNA"/>
</dbReference>
<dbReference type="Proteomes" id="UP000184267">
    <property type="component" value="Unassembled WGS sequence"/>
</dbReference>
<comment type="caution">
    <text evidence="1">The sequence shown here is derived from an EMBL/GenBank/DDBJ whole genome shotgun (WGS) entry which is preliminary data.</text>
</comment>
<protein>
    <submittedName>
        <fullName evidence="1">Uncharacterized protein</fullName>
    </submittedName>
</protein>
<keyword evidence="2" id="KW-1185">Reference proteome</keyword>
<accession>A0A1M2V8R7</accession>
<dbReference type="AlphaFoldDB" id="A0A1M2V8R7"/>
<evidence type="ECO:0000313" key="1">
    <source>
        <dbReference type="EMBL" id="OJT03959.1"/>
    </source>
</evidence>
<reference evidence="1 2" key="1">
    <citation type="submission" date="2016-10" db="EMBL/GenBank/DDBJ databases">
        <title>Genome sequence of the basidiomycete white-rot fungus Trametes pubescens.</title>
        <authorList>
            <person name="Makela M.R."/>
            <person name="Granchi Z."/>
            <person name="Peng M."/>
            <person name="De Vries R.P."/>
            <person name="Grigoriev I."/>
            <person name="Riley R."/>
            <person name="Hilden K."/>
        </authorList>
    </citation>
    <scope>NUCLEOTIDE SEQUENCE [LARGE SCALE GENOMIC DNA]</scope>
    <source>
        <strain evidence="1 2">FBCC735</strain>
    </source>
</reference>
<sequence>MSHPRRNITRASTQAAAKAVVIALGDDMPYTIVGGCACRLLDGQRLTNDIDAAGTFTIEPRTRHTQHAATGVDIDVRAPAALFRGAFDAGTVTVAVDGVRVLHPRLLLDAKASNGKKITDGADIAFLLRYICDNGVELGPGDVPNASGALIAYTVERQWVSQDLWVVAGFGI</sequence>
<name>A0A1M2V8R7_TRAPU</name>
<proteinExistence type="predicted"/>
<evidence type="ECO:0000313" key="2">
    <source>
        <dbReference type="Proteomes" id="UP000184267"/>
    </source>
</evidence>
<gene>
    <name evidence="1" type="ORF">TRAPUB_5360</name>
</gene>
<dbReference type="OrthoDB" id="2740262at2759"/>